<protein>
    <submittedName>
        <fullName evidence="2">Uncharacterized protein</fullName>
    </submittedName>
</protein>
<evidence type="ECO:0000313" key="3">
    <source>
        <dbReference type="Proteomes" id="UP001144256"/>
    </source>
</evidence>
<feature type="transmembrane region" description="Helical" evidence="1">
    <location>
        <begin position="174"/>
        <end position="192"/>
    </location>
</feature>
<keyword evidence="1" id="KW-0472">Membrane</keyword>
<gene>
    <name evidence="2" type="ORF">SH1V18_32250</name>
</gene>
<dbReference type="EMBL" id="BRLB01000011">
    <property type="protein sequence ID" value="GKX30745.1"/>
    <property type="molecule type" value="Genomic_DNA"/>
</dbReference>
<comment type="caution">
    <text evidence="2">The sequence shown here is derived from an EMBL/GenBank/DDBJ whole genome shotgun (WGS) entry which is preliminary data.</text>
</comment>
<evidence type="ECO:0000313" key="2">
    <source>
        <dbReference type="EMBL" id="GKX30745.1"/>
    </source>
</evidence>
<dbReference type="Pfam" id="PF20456">
    <property type="entry name" value="DUF6709"/>
    <property type="match status" value="1"/>
</dbReference>
<sequence length="340" mass="39847">METPQFIKIYKKRKRIGILILAILLISEVILFDRCITSYDNNTNDPTIINNFEELNNAMVNNDYVHLEISEYYDLGSVATERNGSKISETYYIGYGINKKMLVISLKEDEYYEFVRDTNDSYILKGTFGKINSNLRGTLEELCEDVATPEELHEIMYDYFLSCETPLDALTSKLIIMFFAFLMICVCIYILCKNSRSLRKLKKEHGSDFDMFCEKVDSEMKATTVLRKGAITVTQNYIIANSPCTFFVLPKDELMWVYKGVTRYYRIIKRTNITFVFANKTKYQITSINNKNIDDLIEHFSQDSYKCIVGYSDELDKMYRKQTDAFIQQWNNKYNINDIQ</sequence>
<name>A0A9W5YB55_9FIRM</name>
<keyword evidence="3" id="KW-1185">Reference proteome</keyword>
<accession>A0A9W5YB55</accession>
<keyword evidence="1" id="KW-0812">Transmembrane</keyword>
<dbReference type="AlphaFoldDB" id="A0A9W5YB55"/>
<evidence type="ECO:0000256" key="1">
    <source>
        <dbReference type="SAM" id="Phobius"/>
    </source>
</evidence>
<organism evidence="2 3">
    <name type="scientific">Vallitalea longa</name>
    <dbReference type="NCBI Taxonomy" id="2936439"/>
    <lineage>
        <taxon>Bacteria</taxon>
        <taxon>Bacillati</taxon>
        <taxon>Bacillota</taxon>
        <taxon>Clostridia</taxon>
        <taxon>Lachnospirales</taxon>
        <taxon>Vallitaleaceae</taxon>
        <taxon>Vallitalea</taxon>
    </lineage>
</organism>
<dbReference type="RefSeq" id="WP_281817206.1">
    <property type="nucleotide sequence ID" value="NZ_BRLB01000011.1"/>
</dbReference>
<dbReference type="InterPro" id="IPR046555">
    <property type="entry name" value="DUF6709"/>
</dbReference>
<keyword evidence="1" id="KW-1133">Transmembrane helix</keyword>
<reference evidence="2" key="1">
    <citation type="submission" date="2022-06" db="EMBL/GenBank/DDBJ databases">
        <title>Vallitalea longa sp. nov., an anaerobic bacterium isolated from marine sediment.</title>
        <authorList>
            <person name="Hirano S."/>
            <person name="Terahara T."/>
            <person name="Mori K."/>
            <person name="Hamada M."/>
            <person name="Matsumoto R."/>
            <person name="Kobayashi T."/>
        </authorList>
    </citation>
    <scope>NUCLEOTIDE SEQUENCE</scope>
    <source>
        <strain evidence="2">SH18-1</strain>
    </source>
</reference>
<proteinExistence type="predicted"/>
<dbReference type="Proteomes" id="UP001144256">
    <property type="component" value="Unassembled WGS sequence"/>
</dbReference>